<evidence type="ECO:0000313" key="4">
    <source>
        <dbReference type="EMBL" id="SHI92648.1"/>
    </source>
</evidence>
<dbReference type="GO" id="GO:0005975">
    <property type="term" value="P:carbohydrate metabolic process"/>
    <property type="evidence" value="ECO:0007669"/>
    <property type="project" value="InterPro"/>
</dbReference>
<comment type="subcellular location">
    <subcellularLocation>
        <location evidence="1">Secreted</location>
    </subcellularLocation>
</comment>
<dbReference type="InterPro" id="IPR002509">
    <property type="entry name" value="NODB_dom"/>
</dbReference>
<reference evidence="4 5" key="1">
    <citation type="submission" date="2016-11" db="EMBL/GenBank/DDBJ databases">
        <authorList>
            <person name="Jaros S."/>
            <person name="Januszkiewicz K."/>
            <person name="Wedrychowicz H."/>
        </authorList>
    </citation>
    <scope>NUCLEOTIDE SEQUENCE [LARGE SCALE GENOMIC DNA]</scope>
    <source>
        <strain evidence="4 5">DSM 3074</strain>
    </source>
</reference>
<proteinExistence type="predicted"/>
<name>A0A1M6F4J9_9FIRM</name>
<evidence type="ECO:0000256" key="1">
    <source>
        <dbReference type="ARBA" id="ARBA00004613"/>
    </source>
</evidence>
<dbReference type="CDD" id="cd10918">
    <property type="entry name" value="CE4_NodB_like_5s_6s"/>
    <property type="match status" value="1"/>
</dbReference>
<accession>A0A1M6F4J9</accession>
<dbReference type="EMBL" id="FQYW01000018">
    <property type="protein sequence ID" value="SHI92648.1"/>
    <property type="molecule type" value="Genomic_DNA"/>
</dbReference>
<gene>
    <name evidence="4" type="ORF">SAMN02745671_02138</name>
</gene>
<dbReference type="InterPro" id="IPR011330">
    <property type="entry name" value="Glyco_hydro/deAcase_b/a-brl"/>
</dbReference>
<dbReference type="SUPFAM" id="SSF88713">
    <property type="entry name" value="Glycoside hydrolase/deacetylase"/>
    <property type="match status" value="1"/>
</dbReference>
<protein>
    <submittedName>
        <fullName evidence="4">Polysaccharide deacetylase</fullName>
    </submittedName>
</protein>
<dbReference type="Pfam" id="PF01522">
    <property type="entry name" value="Polysacc_deac_1"/>
    <property type="match status" value="1"/>
</dbReference>
<dbReference type="Gene3D" id="3.20.20.370">
    <property type="entry name" value="Glycoside hydrolase/deacetylase"/>
    <property type="match status" value="1"/>
</dbReference>
<dbReference type="PANTHER" id="PTHR34216">
    <property type="match status" value="1"/>
</dbReference>
<dbReference type="Proteomes" id="UP000191240">
    <property type="component" value="Unassembled WGS sequence"/>
</dbReference>
<organism evidence="4 5">
    <name type="scientific">Anaerovibrio lipolyticus DSM 3074</name>
    <dbReference type="NCBI Taxonomy" id="1120997"/>
    <lineage>
        <taxon>Bacteria</taxon>
        <taxon>Bacillati</taxon>
        <taxon>Bacillota</taxon>
        <taxon>Negativicutes</taxon>
        <taxon>Selenomonadales</taxon>
        <taxon>Selenomonadaceae</taxon>
        <taxon>Anaerovibrio</taxon>
    </lineage>
</organism>
<sequence>MKKYMRFIKIALLVVVLGAILLFAGIQYLLSQPAPEGFPILEYHMVQEANPDKAYEYNVPPAEFEAQLDYLEQQGYTTISIRDYLRAKKGLQQLPDKPVILTFDDGYETNYTELLPILEKRGLKATIFMVGNDIGKENYMSWDQLKDIQHRGVEIGSHTANHLPLTSMSLAEARDEVKLSKLLMEWNGMDTIYTLSYPNGKYDKELLDMLKEEEYLAAVTGDAGLNTFETNPYLLQRINIPHPLFGLTEFKWRLLKGRIMTQLGINQH</sequence>
<dbReference type="PROSITE" id="PS51677">
    <property type="entry name" value="NODB"/>
    <property type="match status" value="1"/>
</dbReference>
<dbReference type="InterPro" id="IPR051398">
    <property type="entry name" value="Polysacch_Deacetylase"/>
</dbReference>
<evidence type="ECO:0000259" key="3">
    <source>
        <dbReference type="PROSITE" id="PS51677"/>
    </source>
</evidence>
<dbReference type="GO" id="GO:0005576">
    <property type="term" value="C:extracellular region"/>
    <property type="evidence" value="ECO:0007669"/>
    <property type="project" value="UniProtKB-SubCell"/>
</dbReference>
<keyword evidence="2" id="KW-0732">Signal</keyword>
<evidence type="ECO:0000313" key="5">
    <source>
        <dbReference type="Proteomes" id="UP000191240"/>
    </source>
</evidence>
<dbReference type="PANTHER" id="PTHR34216:SF3">
    <property type="entry name" value="POLY-BETA-1,6-N-ACETYL-D-GLUCOSAMINE N-DEACETYLASE"/>
    <property type="match status" value="1"/>
</dbReference>
<dbReference type="GO" id="GO:0016810">
    <property type="term" value="F:hydrolase activity, acting on carbon-nitrogen (but not peptide) bonds"/>
    <property type="evidence" value="ECO:0007669"/>
    <property type="project" value="InterPro"/>
</dbReference>
<evidence type="ECO:0000256" key="2">
    <source>
        <dbReference type="ARBA" id="ARBA00022729"/>
    </source>
</evidence>
<feature type="domain" description="NodB homology" evidence="3">
    <location>
        <begin position="97"/>
        <end position="268"/>
    </location>
</feature>
<dbReference type="AlphaFoldDB" id="A0A1M6F4J9"/>